<accession>A0A4V2ETG0</accession>
<keyword evidence="3" id="KW-1185">Reference proteome</keyword>
<sequence length="253" mass="26376">MDPRYRGLGFDPTPGDVDAAAAASAQLGEAARSAAAALPELRRAAEETEHWRGDASAGFRKRVGAHPSTVDSSTDTLLRAARVLGDWVAALTANKRRADELDTKAVALRRELDIARDTLQDKQNALDLAATPATVASASAEKTVAERRVSEVDSKLAEVIRAAHRLESDHRRAADRVAAELEAITSGRAPEPAPDDTRVRALVGVLGRASATCSSLATMLASPDRPAAFTDDANAPTGAAGALAAAVSGNRRS</sequence>
<name>A0A4V2ETG0_9PSEU</name>
<dbReference type="EMBL" id="SGWQ01000003">
    <property type="protein sequence ID" value="RZS40943.1"/>
    <property type="molecule type" value="Genomic_DNA"/>
</dbReference>
<dbReference type="AlphaFoldDB" id="A0A4V2ETG0"/>
<evidence type="ECO:0000313" key="2">
    <source>
        <dbReference type="EMBL" id="RZS40943.1"/>
    </source>
</evidence>
<dbReference type="RefSeq" id="WP_130343925.1">
    <property type="nucleotide sequence ID" value="NZ_SGWQ01000003.1"/>
</dbReference>
<keyword evidence="1" id="KW-0175">Coiled coil</keyword>
<comment type="caution">
    <text evidence="2">The sequence shown here is derived from an EMBL/GenBank/DDBJ whole genome shotgun (WGS) entry which is preliminary data.</text>
</comment>
<gene>
    <name evidence="2" type="ORF">EV193_103261</name>
</gene>
<reference evidence="2 3" key="1">
    <citation type="submission" date="2019-02" db="EMBL/GenBank/DDBJ databases">
        <title>Genomic Encyclopedia of Type Strains, Phase IV (KMG-IV): sequencing the most valuable type-strain genomes for metagenomic binning, comparative biology and taxonomic classification.</title>
        <authorList>
            <person name="Goeker M."/>
        </authorList>
    </citation>
    <scope>NUCLEOTIDE SEQUENCE [LARGE SCALE GENOMIC DNA]</scope>
    <source>
        <strain evidence="2 3">DSM 101727</strain>
    </source>
</reference>
<protein>
    <recommendedName>
        <fullName evidence="4">PPE family protein</fullName>
    </recommendedName>
</protein>
<dbReference type="OrthoDB" id="3628080at2"/>
<dbReference type="Proteomes" id="UP000294257">
    <property type="component" value="Unassembled WGS sequence"/>
</dbReference>
<evidence type="ECO:0000256" key="1">
    <source>
        <dbReference type="SAM" id="Coils"/>
    </source>
</evidence>
<proteinExistence type="predicted"/>
<evidence type="ECO:0008006" key="4">
    <source>
        <dbReference type="Google" id="ProtNLM"/>
    </source>
</evidence>
<feature type="coiled-coil region" evidence="1">
    <location>
        <begin position="98"/>
        <end position="125"/>
    </location>
</feature>
<organism evidence="2 3">
    <name type="scientific">Herbihabitans rhizosphaerae</name>
    <dbReference type="NCBI Taxonomy" id="1872711"/>
    <lineage>
        <taxon>Bacteria</taxon>
        <taxon>Bacillati</taxon>
        <taxon>Actinomycetota</taxon>
        <taxon>Actinomycetes</taxon>
        <taxon>Pseudonocardiales</taxon>
        <taxon>Pseudonocardiaceae</taxon>
        <taxon>Herbihabitans</taxon>
    </lineage>
</organism>
<evidence type="ECO:0000313" key="3">
    <source>
        <dbReference type="Proteomes" id="UP000294257"/>
    </source>
</evidence>